<protein>
    <submittedName>
        <fullName evidence="2">DUF5985 family protein</fullName>
    </submittedName>
</protein>
<sequence>MSGEPITTAFVSGALTVGYLMAGLFFLRFWARTRDRLFLAFAAAFALMATNQALPTLLNVHREEASWIYLLRLAAFCLIIAAILGKNLGGRRG</sequence>
<dbReference type="Pfam" id="PF19447">
    <property type="entry name" value="DUF5985"/>
    <property type="match status" value="1"/>
</dbReference>
<reference evidence="2" key="1">
    <citation type="submission" date="2024-06" db="EMBL/GenBank/DDBJ databases">
        <title>Caulobacter inopinatus, sp. nov.</title>
        <authorList>
            <person name="Donachie S.P."/>
        </authorList>
    </citation>
    <scope>NUCLEOTIDE SEQUENCE</scope>
    <source>
        <strain evidence="2">73W</strain>
    </source>
</reference>
<keyword evidence="1" id="KW-1133">Transmembrane helix</keyword>
<dbReference type="InterPro" id="IPR046027">
    <property type="entry name" value="DUF5985"/>
</dbReference>
<feature type="transmembrane region" description="Helical" evidence="1">
    <location>
        <begin position="6"/>
        <end position="30"/>
    </location>
</feature>
<evidence type="ECO:0000256" key="1">
    <source>
        <dbReference type="SAM" id="Phobius"/>
    </source>
</evidence>
<evidence type="ECO:0000313" key="2">
    <source>
        <dbReference type="EMBL" id="XDO97456.1"/>
    </source>
</evidence>
<dbReference type="RefSeq" id="WP_369060681.1">
    <property type="nucleotide sequence ID" value="NZ_CP158375.1"/>
</dbReference>
<feature type="transmembrane region" description="Helical" evidence="1">
    <location>
        <begin position="37"/>
        <end position="54"/>
    </location>
</feature>
<name>A0AB39KUG5_9CAUL</name>
<keyword evidence="1" id="KW-0472">Membrane</keyword>
<keyword evidence="1" id="KW-0812">Transmembrane</keyword>
<gene>
    <name evidence="2" type="ORF">ABOZ73_03290</name>
</gene>
<feature type="transmembrane region" description="Helical" evidence="1">
    <location>
        <begin position="66"/>
        <end position="85"/>
    </location>
</feature>
<dbReference type="EMBL" id="CP158375">
    <property type="protein sequence ID" value="XDO97456.1"/>
    <property type="molecule type" value="Genomic_DNA"/>
</dbReference>
<proteinExistence type="predicted"/>
<accession>A0AB39KUG5</accession>
<organism evidence="2">
    <name type="scientific">Caulobacter sp. 73W</name>
    <dbReference type="NCBI Taxonomy" id="3161137"/>
    <lineage>
        <taxon>Bacteria</taxon>
        <taxon>Pseudomonadati</taxon>
        <taxon>Pseudomonadota</taxon>
        <taxon>Alphaproteobacteria</taxon>
        <taxon>Caulobacterales</taxon>
        <taxon>Caulobacteraceae</taxon>
        <taxon>Caulobacter</taxon>
    </lineage>
</organism>
<dbReference type="AlphaFoldDB" id="A0AB39KUG5"/>